<reference evidence="8 9" key="1">
    <citation type="submission" date="2015-12" db="EMBL/GenBank/DDBJ databases">
        <title>Draft genome sequence of Moniliophthora roreri, the causal agent of frosty pod rot of cacao.</title>
        <authorList>
            <person name="Aime M.C."/>
            <person name="Diaz-Valderrama J.R."/>
            <person name="Kijpornyongpan T."/>
            <person name="Phillips-Mora W."/>
        </authorList>
    </citation>
    <scope>NUCLEOTIDE SEQUENCE [LARGE SCALE GENOMIC DNA]</scope>
    <source>
        <strain evidence="8 9">MCA 2952</strain>
    </source>
</reference>
<organism evidence="8 9">
    <name type="scientific">Moniliophthora roreri</name>
    <name type="common">Frosty pod rot fungus</name>
    <name type="synonym">Monilia roreri</name>
    <dbReference type="NCBI Taxonomy" id="221103"/>
    <lineage>
        <taxon>Eukaryota</taxon>
        <taxon>Fungi</taxon>
        <taxon>Dikarya</taxon>
        <taxon>Basidiomycota</taxon>
        <taxon>Agaricomycotina</taxon>
        <taxon>Agaricomycetes</taxon>
        <taxon>Agaricomycetidae</taxon>
        <taxon>Agaricales</taxon>
        <taxon>Marasmiineae</taxon>
        <taxon>Marasmiaceae</taxon>
        <taxon>Moniliophthora</taxon>
    </lineage>
</organism>
<comment type="similarity">
    <text evidence="2 7">Belongs to the fungal hydrophobin family.</text>
</comment>
<protein>
    <recommendedName>
        <fullName evidence="7">Hydrophobin</fullName>
    </recommendedName>
</protein>
<feature type="signal peptide" evidence="7">
    <location>
        <begin position="1"/>
        <end position="29"/>
    </location>
</feature>
<evidence type="ECO:0000256" key="4">
    <source>
        <dbReference type="ARBA" id="ARBA00022525"/>
    </source>
</evidence>
<sequence length="120" mass="12074">MFSRIVTLVYAPLALTVFTAATCTPTSHGYSSTQPASQCNTGPVQCCNSVQSASSAPAATLLGLLNIVLSNLNVLVGITCSPISVLGVGGTGCNAQPVCCQNNSFNGIVAIGCVPVNINL</sequence>
<proteinExistence type="inferred from homology"/>
<evidence type="ECO:0000256" key="5">
    <source>
        <dbReference type="ARBA" id="ARBA00023157"/>
    </source>
</evidence>
<keyword evidence="5 7" id="KW-1015">Disulfide bond</keyword>
<evidence type="ECO:0000256" key="2">
    <source>
        <dbReference type="ARBA" id="ARBA00010446"/>
    </source>
</evidence>
<dbReference type="eggNOG" id="ENOG502ST8F">
    <property type="taxonomic scope" value="Eukaryota"/>
</dbReference>
<evidence type="ECO:0000256" key="3">
    <source>
        <dbReference type="ARBA" id="ARBA00022512"/>
    </source>
</evidence>
<comment type="caution">
    <text evidence="8">The sequence shown here is derived from an EMBL/GenBank/DDBJ whole genome shotgun (WGS) entry which is preliminary data.</text>
</comment>
<evidence type="ECO:0000313" key="8">
    <source>
        <dbReference type="EMBL" id="KTB27630.1"/>
    </source>
</evidence>
<dbReference type="CDD" id="cd23507">
    <property type="entry name" value="hydrophobin_I"/>
    <property type="match status" value="1"/>
</dbReference>
<dbReference type="SMART" id="SM00075">
    <property type="entry name" value="HYDRO"/>
    <property type="match status" value="1"/>
</dbReference>
<keyword evidence="4 7" id="KW-0964">Secreted</keyword>
<keyword evidence="7" id="KW-0732">Signal</keyword>
<evidence type="ECO:0000256" key="6">
    <source>
        <dbReference type="ARBA" id="ARBA00093546"/>
    </source>
</evidence>
<evidence type="ECO:0000313" key="9">
    <source>
        <dbReference type="Proteomes" id="UP000054988"/>
    </source>
</evidence>
<gene>
    <name evidence="8" type="ORF">WG66_19798</name>
</gene>
<dbReference type="GO" id="GO:0009277">
    <property type="term" value="C:fungal-type cell wall"/>
    <property type="evidence" value="ECO:0007669"/>
    <property type="project" value="InterPro"/>
</dbReference>
<keyword evidence="3 7" id="KW-0134">Cell wall</keyword>
<evidence type="ECO:0000256" key="1">
    <source>
        <dbReference type="ARBA" id="ARBA00004191"/>
    </source>
</evidence>
<dbReference type="InterPro" id="IPR001338">
    <property type="entry name" value="Class_I_Hydrophobin"/>
</dbReference>
<feature type="chain" id="PRO_5013985547" description="Hydrophobin" evidence="7">
    <location>
        <begin position="30"/>
        <end position="120"/>
    </location>
</feature>
<dbReference type="Pfam" id="PF01185">
    <property type="entry name" value="Hydrophobin"/>
    <property type="match status" value="1"/>
</dbReference>
<name>A0A0W0EU50_MONRR</name>
<comment type="subunit">
    <text evidence="6">Self-assembles to form functional amyloid fibrils called rodlets. Self-assembly into fibrillar rodlets occurs spontaneously at hydrophobic:hydrophilic interfaces and the rodlets further associate laterally to form amphipathic monolayers.</text>
</comment>
<accession>A0A0W0EU50</accession>
<dbReference type="AlphaFoldDB" id="A0A0W0EU50"/>
<dbReference type="GO" id="GO:0005199">
    <property type="term" value="F:structural constituent of cell wall"/>
    <property type="evidence" value="ECO:0007669"/>
    <property type="project" value="InterPro"/>
</dbReference>
<dbReference type="EMBL" id="LATX01002528">
    <property type="protein sequence ID" value="KTB27630.1"/>
    <property type="molecule type" value="Genomic_DNA"/>
</dbReference>
<comment type="subcellular location">
    <subcellularLocation>
        <location evidence="1 7">Secreted</location>
        <location evidence="1 7">Cell wall</location>
    </subcellularLocation>
</comment>
<dbReference type="Proteomes" id="UP000054988">
    <property type="component" value="Unassembled WGS sequence"/>
</dbReference>
<evidence type="ECO:0000256" key="7">
    <source>
        <dbReference type="RuleBase" id="RU365009"/>
    </source>
</evidence>